<dbReference type="AlphaFoldDB" id="A0A5K7S3N3"/>
<dbReference type="KEGG" id="anf:AQPE_0273"/>
<organism evidence="2 3">
    <name type="scientific">Aquipluma nitroreducens</name>
    <dbReference type="NCBI Taxonomy" id="2010828"/>
    <lineage>
        <taxon>Bacteria</taxon>
        <taxon>Pseudomonadati</taxon>
        <taxon>Bacteroidota</taxon>
        <taxon>Bacteroidia</taxon>
        <taxon>Marinilabiliales</taxon>
        <taxon>Prolixibacteraceae</taxon>
        <taxon>Aquipluma</taxon>
    </lineage>
</organism>
<keyword evidence="3" id="KW-1185">Reference proteome</keyword>
<evidence type="ECO:0000256" key="1">
    <source>
        <dbReference type="SAM" id="SignalP"/>
    </source>
</evidence>
<dbReference type="Pfam" id="PF13595">
    <property type="entry name" value="DUF4138"/>
    <property type="match status" value="1"/>
</dbReference>
<feature type="chain" id="PRO_5024363794" evidence="1">
    <location>
        <begin position="20"/>
        <end position="304"/>
    </location>
</feature>
<reference evidence="2" key="1">
    <citation type="journal article" date="2020" name="Int. J. Syst. Evol. Microbiol.">
        <title>Aquipluma nitroreducens gen. nov. sp. nov., a novel facultatively anaerobic bacterium isolated from a freshwater lake.</title>
        <authorList>
            <person name="Watanabe M."/>
            <person name="Kojima H."/>
            <person name="Fukui M."/>
        </authorList>
    </citation>
    <scope>NUCLEOTIDE SEQUENCE</scope>
    <source>
        <strain evidence="2">MeG22</strain>
    </source>
</reference>
<evidence type="ECO:0000313" key="2">
    <source>
        <dbReference type="EMBL" id="BBE16136.1"/>
    </source>
</evidence>
<accession>A0A5K7S3N3</accession>
<evidence type="ECO:0000313" key="3">
    <source>
        <dbReference type="Proteomes" id="UP001193389"/>
    </source>
</evidence>
<feature type="signal peptide" evidence="1">
    <location>
        <begin position="1"/>
        <end position="19"/>
    </location>
</feature>
<keyword evidence="1" id="KW-0732">Signal</keyword>
<name>A0A5K7S3N3_9BACT</name>
<gene>
    <name evidence="2" type="ORF">AQPE_0273</name>
</gene>
<proteinExistence type="predicted"/>
<protein>
    <submittedName>
        <fullName evidence="2">Conjugative transposon protein TraN</fullName>
    </submittedName>
</protein>
<dbReference type="InterPro" id="IPR022298">
    <property type="entry name" value="Conjug_transposon_TraN"/>
</dbReference>
<sequence length="304" mass="34435">MKQLLLIAAFVAASTSIKAQNNLSSENQNNVISKEISNDRIIPPYNLEVTFDKTVHVIFPTAVKYIDLGSANLIAGKAEAAENVVRIKAAVNGFENETNFSVITDEGSFYSFNVKYANEPQKLNIEMKDFIHDGSTVNRPNNSMDIYLSELANESPKVVNLAMKSIYKKNKKEIKNIESKRFGIQFLLKGIFIHNDMLYFHTEIKNLSNVSFDVNFIRWKIVDKKVAKRTAIQETVIEPVRASHFVTKIQGRSSERTVFVMNKFTIPDDKKLVVELFEKNGGRHQQFVIGNDDIIQADVIAKVK</sequence>
<dbReference type="EMBL" id="AP018694">
    <property type="protein sequence ID" value="BBE16136.1"/>
    <property type="molecule type" value="Genomic_DNA"/>
</dbReference>
<dbReference type="Proteomes" id="UP001193389">
    <property type="component" value="Chromosome"/>
</dbReference>
<dbReference type="NCBIfam" id="TIGR03780">
    <property type="entry name" value="Bac_Flav_CT_N"/>
    <property type="match status" value="1"/>
</dbReference>